<dbReference type="Proteomes" id="UP001597114">
    <property type="component" value="Unassembled WGS sequence"/>
</dbReference>
<sequence length="155" mass="17739">MTLDQVMGRLDDGGESQAGDRADSFPNSVWVGKASAQRQLSAALEQYEDLGLQRWAHMLGFRGHFLTKSQRYSTTFGALRHGRRTWRLAEDLAQLDRDTDDPNTISLDLTTITVVNDWRLVHIGHRTYAERELAVAIAERNRQQRKSRTTQRRTA</sequence>
<evidence type="ECO:0000256" key="1">
    <source>
        <dbReference type="SAM" id="MobiDB-lite"/>
    </source>
</evidence>
<evidence type="ECO:0000313" key="3">
    <source>
        <dbReference type="Proteomes" id="UP001597114"/>
    </source>
</evidence>
<evidence type="ECO:0000313" key="2">
    <source>
        <dbReference type="EMBL" id="MFD1524327.1"/>
    </source>
</evidence>
<feature type="region of interest" description="Disordered" evidence="1">
    <location>
        <begin position="1"/>
        <end position="24"/>
    </location>
</feature>
<dbReference type="RefSeq" id="WP_344725133.1">
    <property type="nucleotide sequence ID" value="NZ_BAAAUS010000029.1"/>
</dbReference>
<proteinExistence type="predicted"/>
<dbReference type="Pfam" id="PF20199">
    <property type="entry name" value="RepSA"/>
    <property type="match status" value="1"/>
</dbReference>
<name>A0ABW4FBG4_9PSEU</name>
<dbReference type="InterPro" id="IPR046828">
    <property type="entry name" value="RepSA"/>
</dbReference>
<keyword evidence="3" id="KW-1185">Reference proteome</keyword>
<comment type="caution">
    <text evidence="2">The sequence shown here is derived from an EMBL/GenBank/DDBJ whole genome shotgun (WGS) entry which is preliminary data.</text>
</comment>
<gene>
    <name evidence="2" type="ORF">ACFSJD_43040</name>
</gene>
<dbReference type="EMBL" id="JBHUCO010000081">
    <property type="protein sequence ID" value="MFD1524327.1"/>
    <property type="molecule type" value="Genomic_DNA"/>
</dbReference>
<reference evidence="3" key="1">
    <citation type="journal article" date="2019" name="Int. J. Syst. Evol. Microbiol.">
        <title>The Global Catalogue of Microorganisms (GCM) 10K type strain sequencing project: providing services to taxonomists for standard genome sequencing and annotation.</title>
        <authorList>
            <consortium name="The Broad Institute Genomics Platform"/>
            <consortium name="The Broad Institute Genome Sequencing Center for Infectious Disease"/>
            <person name="Wu L."/>
            <person name="Ma J."/>
        </authorList>
    </citation>
    <scope>NUCLEOTIDE SEQUENCE [LARGE SCALE GENOMIC DNA]</scope>
    <source>
        <strain evidence="3">CCM 7043</strain>
    </source>
</reference>
<organism evidence="2 3">
    <name type="scientific">Pseudonocardia yunnanensis</name>
    <dbReference type="NCBI Taxonomy" id="58107"/>
    <lineage>
        <taxon>Bacteria</taxon>
        <taxon>Bacillati</taxon>
        <taxon>Actinomycetota</taxon>
        <taxon>Actinomycetes</taxon>
        <taxon>Pseudonocardiales</taxon>
        <taxon>Pseudonocardiaceae</taxon>
        <taxon>Pseudonocardia</taxon>
    </lineage>
</organism>
<protein>
    <submittedName>
        <fullName evidence="2">Replication initiator</fullName>
    </submittedName>
</protein>
<accession>A0ABW4FBG4</accession>